<dbReference type="Pfam" id="PF00005">
    <property type="entry name" value="ABC_tran"/>
    <property type="match status" value="1"/>
</dbReference>
<dbReference type="GO" id="GO:0005524">
    <property type="term" value="F:ATP binding"/>
    <property type="evidence" value="ECO:0007669"/>
    <property type="project" value="UniProtKB-KW"/>
</dbReference>
<evidence type="ECO:0000313" key="6">
    <source>
        <dbReference type="EMBL" id="MFD2481900.1"/>
    </source>
</evidence>
<dbReference type="InterPro" id="IPR050319">
    <property type="entry name" value="ABC_transp_ATP-bind"/>
</dbReference>
<evidence type="ECO:0000256" key="2">
    <source>
        <dbReference type="ARBA" id="ARBA00022448"/>
    </source>
</evidence>
<evidence type="ECO:0000256" key="4">
    <source>
        <dbReference type="ARBA" id="ARBA00022840"/>
    </source>
</evidence>
<reference evidence="7" key="1">
    <citation type="journal article" date="2019" name="Int. J. Syst. Evol. Microbiol.">
        <title>The Global Catalogue of Microorganisms (GCM) 10K type strain sequencing project: providing services to taxonomists for standard genome sequencing and annotation.</title>
        <authorList>
            <consortium name="The Broad Institute Genomics Platform"/>
            <consortium name="The Broad Institute Genome Sequencing Center for Infectious Disease"/>
            <person name="Wu L."/>
            <person name="Ma J."/>
        </authorList>
    </citation>
    <scope>NUCLEOTIDE SEQUENCE [LARGE SCALE GENOMIC DNA]</scope>
    <source>
        <strain evidence="7">CGMCC 4.7638</strain>
    </source>
</reference>
<dbReference type="PROSITE" id="PS00211">
    <property type="entry name" value="ABC_TRANSPORTER_1"/>
    <property type="match status" value="1"/>
</dbReference>
<dbReference type="InterPro" id="IPR027417">
    <property type="entry name" value="P-loop_NTPase"/>
</dbReference>
<protein>
    <submittedName>
        <fullName evidence="6">Oligopeptide/dipeptide ABC transporter ATP-binding protein</fullName>
    </submittedName>
</protein>
<dbReference type="InterPro" id="IPR013563">
    <property type="entry name" value="Oligopep_ABC_C"/>
</dbReference>
<dbReference type="NCBIfam" id="TIGR01727">
    <property type="entry name" value="oligo_HPY"/>
    <property type="match status" value="1"/>
</dbReference>
<dbReference type="CDD" id="cd03257">
    <property type="entry name" value="ABC_NikE_OppD_transporters"/>
    <property type="match status" value="1"/>
</dbReference>
<keyword evidence="7" id="KW-1185">Reference proteome</keyword>
<feature type="domain" description="ABC transporter" evidence="5">
    <location>
        <begin position="4"/>
        <end position="249"/>
    </location>
</feature>
<evidence type="ECO:0000259" key="5">
    <source>
        <dbReference type="PROSITE" id="PS50893"/>
    </source>
</evidence>
<dbReference type="Pfam" id="PF08352">
    <property type="entry name" value="oligo_HPY"/>
    <property type="match status" value="1"/>
</dbReference>
<dbReference type="Gene3D" id="3.40.50.300">
    <property type="entry name" value="P-loop containing nucleotide triphosphate hydrolases"/>
    <property type="match status" value="1"/>
</dbReference>
<name>A0ABW5I033_9PSEU</name>
<keyword evidence="4 6" id="KW-0067">ATP-binding</keyword>
<comment type="similarity">
    <text evidence="1">Belongs to the ABC transporter superfamily.</text>
</comment>
<evidence type="ECO:0000313" key="7">
    <source>
        <dbReference type="Proteomes" id="UP001597542"/>
    </source>
</evidence>
<dbReference type="SUPFAM" id="SSF52540">
    <property type="entry name" value="P-loop containing nucleoside triphosphate hydrolases"/>
    <property type="match status" value="1"/>
</dbReference>
<keyword evidence="2" id="KW-0813">Transport</keyword>
<dbReference type="PROSITE" id="PS50893">
    <property type="entry name" value="ABC_TRANSPORTER_2"/>
    <property type="match status" value="1"/>
</dbReference>
<dbReference type="RefSeq" id="WP_344272513.1">
    <property type="nucleotide sequence ID" value="NZ_BAAAHV010000011.1"/>
</dbReference>
<dbReference type="InterPro" id="IPR003439">
    <property type="entry name" value="ABC_transporter-like_ATP-bd"/>
</dbReference>
<comment type="caution">
    <text evidence="6">The sequence shown here is derived from an EMBL/GenBank/DDBJ whole genome shotgun (WGS) entry which is preliminary data.</text>
</comment>
<keyword evidence="3" id="KW-0547">Nucleotide-binding</keyword>
<dbReference type="Proteomes" id="UP001597542">
    <property type="component" value="Unassembled WGS sequence"/>
</dbReference>
<proteinExistence type="inferred from homology"/>
<evidence type="ECO:0000256" key="1">
    <source>
        <dbReference type="ARBA" id="ARBA00005417"/>
    </source>
</evidence>
<dbReference type="InterPro" id="IPR003593">
    <property type="entry name" value="AAA+_ATPase"/>
</dbReference>
<sequence length="327" mass="35115">MPVLVAEDLRRTFPGPGGSKVCAVDGVDLAVAEGETLGLIGESGSGKSTLGRLLVRLLDADRGTVTLDGHELTSLRGARLRRSRRDFQIVFQEPFASLNPRLKVGAIVEEPLLVNGKSGTKAERRQRVLDTLADVGLSEEHYDRRPADLSGGQQQRVGIARALVTGPRFVVLDEPTSSLDLTVRAEVLQLLARLQHDRGLTFLFISHDIHTVRRLCSRTAVMYLGRIVEIGPTESVLAHPQHPYTKALLSAALPVDPGHRLPHLPLAGDPPKPTAHRVGCALVGRCPIATDECAATEVPLRPVAAAHEVACLHAGQDLGIEAKEAQA</sequence>
<dbReference type="PANTHER" id="PTHR43776:SF7">
    <property type="entry name" value="D,D-DIPEPTIDE TRANSPORT ATP-BINDING PROTEIN DDPF-RELATED"/>
    <property type="match status" value="1"/>
</dbReference>
<accession>A0ABW5I033</accession>
<gene>
    <name evidence="6" type="ORF">ACFSUT_16560</name>
</gene>
<organism evidence="6 7">
    <name type="scientific">Amycolatopsis albidoflavus</name>
    <dbReference type="NCBI Taxonomy" id="102226"/>
    <lineage>
        <taxon>Bacteria</taxon>
        <taxon>Bacillati</taxon>
        <taxon>Actinomycetota</taxon>
        <taxon>Actinomycetes</taxon>
        <taxon>Pseudonocardiales</taxon>
        <taxon>Pseudonocardiaceae</taxon>
        <taxon>Amycolatopsis</taxon>
    </lineage>
</organism>
<dbReference type="EMBL" id="JBHUKQ010000010">
    <property type="protein sequence ID" value="MFD2481900.1"/>
    <property type="molecule type" value="Genomic_DNA"/>
</dbReference>
<dbReference type="InterPro" id="IPR017871">
    <property type="entry name" value="ABC_transporter-like_CS"/>
</dbReference>
<evidence type="ECO:0000256" key="3">
    <source>
        <dbReference type="ARBA" id="ARBA00022741"/>
    </source>
</evidence>
<dbReference type="SMART" id="SM00382">
    <property type="entry name" value="AAA"/>
    <property type="match status" value="1"/>
</dbReference>
<dbReference type="PANTHER" id="PTHR43776">
    <property type="entry name" value="TRANSPORT ATP-BINDING PROTEIN"/>
    <property type="match status" value="1"/>
</dbReference>